<keyword evidence="3 6" id="KW-0812">Transmembrane</keyword>
<evidence type="ECO:0000256" key="6">
    <source>
        <dbReference type="SAM" id="Phobius"/>
    </source>
</evidence>
<comment type="subcellular location">
    <subcellularLocation>
        <location evidence="1">Cell membrane</location>
        <topology evidence="1">Multi-pass membrane protein</topology>
    </subcellularLocation>
</comment>
<dbReference type="PATRIC" id="fig|37927.3.peg.4067"/>
<dbReference type="STRING" id="37927.SA2016_3965"/>
<evidence type="ECO:0000313" key="9">
    <source>
        <dbReference type="Proteomes" id="UP000070134"/>
    </source>
</evidence>
<dbReference type="OrthoDB" id="8596007at2"/>
<dbReference type="PANTHER" id="PTHR11662">
    <property type="entry name" value="SOLUTE CARRIER FAMILY 17"/>
    <property type="match status" value="1"/>
</dbReference>
<reference evidence="8 9" key="1">
    <citation type="submission" date="2016-02" db="EMBL/GenBank/DDBJ databases">
        <title>Complete genome of Sinomonas atrocyanea KCTC 3377.</title>
        <authorList>
            <person name="Kim K.M."/>
        </authorList>
    </citation>
    <scope>NUCLEOTIDE SEQUENCE [LARGE SCALE GENOMIC DNA]</scope>
    <source>
        <strain evidence="8 9">KCTC 3377</strain>
    </source>
</reference>
<dbReference type="Pfam" id="PF07690">
    <property type="entry name" value="MFS_1"/>
    <property type="match status" value="1"/>
</dbReference>
<dbReference type="PANTHER" id="PTHR11662:SF399">
    <property type="entry name" value="FI19708P1-RELATED"/>
    <property type="match status" value="1"/>
</dbReference>
<dbReference type="Gene3D" id="1.20.1250.20">
    <property type="entry name" value="MFS general substrate transporter like domains"/>
    <property type="match status" value="2"/>
</dbReference>
<dbReference type="InterPro" id="IPR050382">
    <property type="entry name" value="MFS_Na/Anion_cotransporter"/>
</dbReference>
<feature type="transmembrane region" description="Helical" evidence="6">
    <location>
        <begin position="365"/>
        <end position="385"/>
    </location>
</feature>
<feature type="transmembrane region" description="Helical" evidence="6">
    <location>
        <begin position="120"/>
        <end position="146"/>
    </location>
</feature>
<feature type="transmembrane region" description="Helical" evidence="6">
    <location>
        <begin position="427"/>
        <end position="448"/>
    </location>
</feature>
<dbReference type="CDD" id="cd17319">
    <property type="entry name" value="MFS_ExuT_GudP_like"/>
    <property type="match status" value="1"/>
</dbReference>
<feature type="transmembrane region" description="Helical" evidence="6">
    <location>
        <begin position="265"/>
        <end position="284"/>
    </location>
</feature>
<dbReference type="KEGG" id="satk:SA2016_3965"/>
<feature type="transmembrane region" description="Helical" evidence="6">
    <location>
        <begin position="195"/>
        <end position="217"/>
    </location>
</feature>
<evidence type="ECO:0000256" key="2">
    <source>
        <dbReference type="ARBA" id="ARBA00022475"/>
    </source>
</evidence>
<dbReference type="GO" id="GO:0022857">
    <property type="term" value="F:transmembrane transporter activity"/>
    <property type="evidence" value="ECO:0007669"/>
    <property type="project" value="InterPro"/>
</dbReference>
<feature type="transmembrane region" description="Helical" evidence="6">
    <location>
        <begin position="38"/>
        <end position="56"/>
    </location>
</feature>
<feature type="transmembrane region" description="Helical" evidence="6">
    <location>
        <begin position="336"/>
        <end position="359"/>
    </location>
</feature>
<name>A0A127A5A1_9MICC</name>
<dbReference type="AlphaFoldDB" id="A0A127A5A1"/>
<feature type="domain" description="Major facilitator superfamily (MFS) profile" evidence="7">
    <location>
        <begin position="42"/>
        <end position="453"/>
    </location>
</feature>
<evidence type="ECO:0000313" key="8">
    <source>
        <dbReference type="EMBL" id="AMM34619.1"/>
    </source>
</evidence>
<feature type="transmembrane region" description="Helical" evidence="6">
    <location>
        <begin position="304"/>
        <end position="324"/>
    </location>
</feature>
<dbReference type="SUPFAM" id="SSF103473">
    <property type="entry name" value="MFS general substrate transporter"/>
    <property type="match status" value="1"/>
</dbReference>
<dbReference type="PROSITE" id="PS50850">
    <property type="entry name" value="MFS"/>
    <property type="match status" value="1"/>
</dbReference>
<evidence type="ECO:0000259" key="7">
    <source>
        <dbReference type="PROSITE" id="PS50850"/>
    </source>
</evidence>
<feature type="transmembrane region" description="Helical" evidence="6">
    <location>
        <begin position="397"/>
        <end position="421"/>
    </location>
</feature>
<keyword evidence="9" id="KW-1185">Reference proteome</keyword>
<proteinExistence type="predicted"/>
<dbReference type="InterPro" id="IPR011701">
    <property type="entry name" value="MFS"/>
</dbReference>
<evidence type="ECO:0000256" key="4">
    <source>
        <dbReference type="ARBA" id="ARBA00022989"/>
    </source>
</evidence>
<dbReference type="InterPro" id="IPR036259">
    <property type="entry name" value="MFS_trans_sf"/>
</dbReference>
<dbReference type="InterPro" id="IPR020846">
    <property type="entry name" value="MFS_dom"/>
</dbReference>
<feature type="transmembrane region" description="Helical" evidence="6">
    <location>
        <begin position="77"/>
        <end position="100"/>
    </location>
</feature>
<sequence length="456" mass="47733">MSLREENPDQASLADAPALVADESGAPSTRSAAKPTGVRWKLFILLLVLVTVNYVDRGSISVALPIIQKEFALSPELVGLLLSAFFWTYALMQVPVGWLIDRFGPRKVVTASCVGWGAATAASGMAGGFLSMFIARAAIGVTEAGVMPAGGKLNALWMHSKERGRGATILDAGAPLGAGVGGILITWLIAATGGWRMSFVIAGIATVALGALIWWYVRDNPRDHRAVNAAEAEYIEASHAAEDAEAAAAGSTSKRGLLPYLKFRSFWAMCFGWLGFNGVFYGLLTWGPLYLAQAKHFNLSSIGWSTFVIFGAGFVGEILGGTLADRLRARGHGANLVMRSLLGVSSLIVAGGLVGVTVVGDPLTAVALLSVVLFFLRWVGLFWAVPATLGGRTNAGVLGGAMNLSGNIAGFVTPIAVGLIVGATGGYTWALLYFVGSAIITGISVLTLDYSRRLPV</sequence>
<dbReference type="InterPro" id="IPR000849">
    <property type="entry name" value="Sugar_P_transporter"/>
</dbReference>
<feature type="transmembrane region" description="Helical" evidence="6">
    <location>
        <begin position="167"/>
        <end position="189"/>
    </location>
</feature>
<dbReference type="PIRSF" id="PIRSF002808">
    <property type="entry name" value="Hexose_phosphate_transp"/>
    <property type="match status" value="1"/>
</dbReference>
<gene>
    <name evidence="8" type="ORF">SA2016_3965</name>
</gene>
<dbReference type="EMBL" id="CP014518">
    <property type="protein sequence ID" value="AMM34619.1"/>
    <property type="molecule type" value="Genomic_DNA"/>
</dbReference>
<keyword evidence="5 6" id="KW-0472">Membrane</keyword>
<evidence type="ECO:0000256" key="3">
    <source>
        <dbReference type="ARBA" id="ARBA00022692"/>
    </source>
</evidence>
<dbReference type="Proteomes" id="UP000070134">
    <property type="component" value="Chromosome"/>
</dbReference>
<dbReference type="GO" id="GO:0005886">
    <property type="term" value="C:plasma membrane"/>
    <property type="evidence" value="ECO:0007669"/>
    <property type="project" value="UniProtKB-SubCell"/>
</dbReference>
<evidence type="ECO:0000256" key="5">
    <source>
        <dbReference type="ARBA" id="ARBA00023136"/>
    </source>
</evidence>
<protein>
    <submittedName>
        <fullName evidence="8">Major facilitator transporter</fullName>
    </submittedName>
</protein>
<dbReference type="RefSeq" id="WP_066501515.1">
    <property type="nucleotide sequence ID" value="NZ_BJMO01000006.1"/>
</dbReference>
<evidence type="ECO:0000256" key="1">
    <source>
        <dbReference type="ARBA" id="ARBA00004651"/>
    </source>
</evidence>
<keyword evidence="2" id="KW-1003">Cell membrane</keyword>
<accession>A0A127A5A1</accession>
<organism evidence="8 9">
    <name type="scientific">Sinomonas atrocyanea</name>
    <dbReference type="NCBI Taxonomy" id="37927"/>
    <lineage>
        <taxon>Bacteria</taxon>
        <taxon>Bacillati</taxon>
        <taxon>Actinomycetota</taxon>
        <taxon>Actinomycetes</taxon>
        <taxon>Micrococcales</taxon>
        <taxon>Micrococcaceae</taxon>
        <taxon>Sinomonas</taxon>
    </lineage>
</organism>
<keyword evidence="4 6" id="KW-1133">Transmembrane helix</keyword>